<dbReference type="EMBL" id="CP048286">
    <property type="protein sequence ID" value="QHW34874.1"/>
    <property type="molecule type" value="Genomic_DNA"/>
</dbReference>
<dbReference type="InterPro" id="IPR007391">
    <property type="entry name" value="Vancomycin_resist_VanW"/>
</dbReference>
<name>A0A6C0P8J6_9BACL</name>
<organism evidence="1 2">
    <name type="scientific">Paenibacillus rhizovicinus</name>
    <dbReference type="NCBI Taxonomy" id="2704463"/>
    <lineage>
        <taxon>Bacteria</taxon>
        <taxon>Bacillati</taxon>
        <taxon>Bacillota</taxon>
        <taxon>Bacilli</taxon>
        <taxon>Bacillales</taxon>
        <taxon>Paenibacillaceae</taxon>
        <taxon>Paenibacillus</taxon>
    </lineage>
</organism>
<dbReference type="KEGG" id="prz:GZH47_02215"/>
<protein>
    <recommendedName>
        <fullName evidence="3">Peptidoglycan binding domain-containing protein</fullName>
    </recommendedName>
</protein>
<evidence type="ECO:0000313" key="2">
    <source>
        <dbReference type="Proteomes" id="UP000479114"/>
    </source>
</evidence>
<dbReference type="AlphaFoldDB" id="A0A6C0P8J6"/>
<evidence type="ECO:0000313" key="1">
    <source>
        <dbReference type="EMBL" id="QHW34874.1"/>
    </source>
</evidence>
<keyword evidence="2" id="KW-1185">Reference proteome</keyword>
<dbReference type="PANTHER" id="PTHR35788">
    <property type="entry name" value="EXPORTED PROTEIN-RELATED"/>
    <property type="match status" value="1"/>
</dbReference>
<accession>A0A6C0P8J6</accession>
<sequence length="333" mass="37261">MTGILWLIQQGGSSGHIVDSIFKQGEEQPKAQVEEQPKAQAEERLSVTLRGQNVVVINRTEYASPGFTMVDLDKFDKLVTSLEKQSYEAPRNAILNDQGGIVPDVVGHRLDQKAFTEQFFQYFYGTGSSVIDAPLMNVYPRVDRELLADIKEKPIGQYVTYYNGRNKNRSHNIRLAAQAINNTVIFPGESFSFNKVVGQRTKEKGYMQAPIIVRGELSEGIGGGICQVSSTLFNASDRAGLYIVKRYSHSRNVPYVRPGRDATVSWNGPDFVFQNRYNQPILIRAQAVPGKMYVAIYSSDVIEYKPRNVPGMTFGHLPDEVSVTSEGNEPIHY</sequence>
<gene>
    <name evidence="1" type="ORF">GZH47_02215</name>
</gene>
<dbReference type="PANTHER" id="PTHR35788:SF1">
    <property type="entry name" value="EXPORTED PROTEIN"/>
    <property type="match status" value="1"/>
</dbReference>
<evidence type="ECO:0008006" key="3">
    <source>
        <dbReference type="Google" id="ProtNLM"/>
    </source>
</evidence>
<dbReference type="InterPro" id="IPR052913">
    <property type="entry name" value="Glycopeptide_resist_protein"/>
</dbReference>
<reference evidence="1 2" key="1">
    <citation type="submission" date="2020-02" db="EMBL/GenBank/DDBJ databases">
        <title>Paenibacillus sp. nov., isolated from rhizosphere soil of tomato.</title>
        <authorList>
            <person name="Weon H.-Y."/>
            <person name="Lee S.A."/>
        </authorList>
    </citation>
    <scope>NUCLEOTIDE SEQUENCE [LARGE SCALE GENOMIC DNA]</scope>
    <source>
        <strain evidence="1 2">14171R-81</strain>
    </source>
</reference>
<dbReference type="Pfam" id="PF04294">
    <property type="entry name" value="VanW"/>
    <property type="match status" value="1"/>
</dbReference>
<dbReference type="Proteomes" id="UP000479114">
    <property type="component" value="Chromosome"/>
</dbReference>
<proteinExistence type="predicted"/>